<dbReference type="GO" id="GO:0000014">
    <property type="term" value="F:single-stranded DNA endodeoxyribonuclease activity"/>
    <property type="evidence" value="ECO:0007669"/>
    <property type="project" value="TreeGrafter"/>
</dbReference>
<organism evidence="25 26">
    <name type="scientific">Mesorhabditis belari</name>
    <dbReference type="NCBI Taxonomy" id="2138241"/>
    <lineage>
        <taxon>Eukaryota</taxon>
        <taxon>Metazoa</taxon>
        <taxon>Ecdysozoa</taxon>
        <taxon>Nematoda</taxon>
        <taxon>Chromadorea</taxon>
        <taxon>Rhabditida</taxon>
        <taxon>Rhabditina</taxon>
        <taxon>Rhabditomorpha</taxon>
        <taxon>Rhabditoidea</taxon>
        <taxon>Rhabditidae</taxon>
        <taxon>Mesorhabditinae</taxon>
        <taxon>Mesorhabditis</taxon>
    </lineage>
</organism>
<evidence type="ECO:0000313" key="26">
    <source>
        <dbReference type="WBParaSite" id="MBELARI_LOCUS19979"/>
    </source>
</evidence>
<dbReference type="SUPFAM" id="SSF54060">
    <property type="entry name" value="His-Me finger endonucleases"/>
    <property type="match status" value="1"/>
</dbReference>
<feature type="binding site" evidence="21">
    <location>
        <position position="520"/>
    </location>
    <ligand>
        <name>Mg(2+)</name>
        <dbReference type="ChEBI" id="CHEBI:18420"/>
        <note>catalytic</note>
    </ligand>
</feature>
<dbReference type="GO" id="GO:0006260">
    <property type="term" value="P:DNA replication"/>
    <property type="evidence" value="ECO:0007669"/>
    <property type="project" value="UniProtKB-KW"/>
</dbReference>
<dbReference type="CDD" id="cd18140">
    <property type="entry name" value="HLD_clamp_RFC"/>
    <property type="match status" value="1"/>
</dbReference>
<dbReference type="GO" id="GO:0016887">
    <property type="term" value="F:ATP hydrolysis activity"/>
    <property type="evidence" value="ECO:0007669"/>
    <property type="project" value="InterPro"/>
</dbReference>
<evidence type="ECO:0000256" key="7">
    <source>
        <dbReference type="ARBA" id="ARBA00022722"/>
    </source>
</evidence>
<dbReference type="SMART" id="SM00892">
    <property type="entry name" value="Endonuclease_NS"/>
    <property type="match status" value="1"/>
</dbReference>
<comment type="subcellular location">
    <subcellularLocation>
        <location evidence="3">Mitochondrion</location>
    </subcellularLocation>
    <subcellularLocation>
        <location evidence="2">Nucleus</location>
    </subcellularLocation>
</comment>
<dbReference type="InterPro" id="IPR008921">
    <property type="entry name" value="DNA_pol3_clamp-load_cplx_C"/>
</dbReference>
<dbReference type="PROSITE" id="PS01070">
    <property type="entry name" value="NUCLEASE_NON_SPEC"/>
    <property type="match status" value="1"/>
</dbReference>
<dbReference type="InterPro" id="IPR018524">
    <property type="entry name" value="DNA/RNA_endonuclease_AS"/>
</dbReference>
<keyword evidence="14" id="KW-0809">Transit peptide</keyword>
<evidence type="ECO:0000256" key="5">
    <source>
        <dbReference type="ARBA" id="ARBA00010052"/>
    </source>
</evidence>
<evidence type="ECO:0000256" key="11">
    <source>
        <dbReference type="ARBA" id="ARBA00022801"/>
    </source>
</evidence>
<feature type="active site" description="Proton acceptor" evidence="20">
    <location>
        <position position="488"/>
    </location>
</feature>
<keyword evidence="13" id="KW-0460">Magnesium</keyword>
<dbReference type="SUPFAM" id="SSF52540">
    <property type="entry name" value="P-loop containing nucleoside triphosphate hydrolases"/>
    <property type="match status" value="1"/>
</dbReference>
<evidence type="ECO:0000256" key="17">
    <source>
        <dbReference type="ARBA" id="ARBA00023242"/>
    </source>
</evidence>
<dbReference type="InterPro" id="IPR013748">
    <property type="entry name" value="Rep_factorC_C"/>
</dbReference>
<dbReference type="Gene3D" id="1.20.272.10">
    <property type="match status" value="1"/>
</dbReference>
<dbReference type="CDD" id="cd00009">
    <property type="entry name" value="AAA"/>
    <property type="match status" value="1"/>
</dbReference>
<dbReference type="GO" id="GO:0006309">
    <property type="term" value="P:apoptotic DNA fragmentation"/>
    <property type="evidence" value="ECO:0007669"/>
    <property type="project" value="TreeGrafter"/>
</dbReference>
<dbReference type="GO" id="GO:0046872">
    <property type="term" value="F:metal ion binding"/>
    <property type="evidence" value="ECO:0007669"/>
    <property type="project" value="UniProtKB-KW"/>
</dbReference>
<comment type="similarity">
    <text evidence="4">Belongs to the activator 1 small subunits family.</text>
</comment>
<dbReference type="Proteomes" id="UP000887575">
    <property type="component" value="Unassembled WGS sequence"/>
</dbReference>
<evidence type="ECO:0000313" key="25">
    <source>
        <dbReference type="Proteomes" id="UP000887575"/>
    </source>
</evidence>
<evidence type="ECO:0000256" key="6">
    <source>
        <dbReference type="ARBA" id="ARBA00022705"/>
    </source>
</evidence>
<dbReference type="InterPro" id="IPR020821">
    <property type="entry name" value="ENPP1-3/EXOG-like_nuc-like"/>
</dbReference>
<keyword evidence="12" id="KW-0067">ATP-binding</keyword>
<feature type="domain" description="DNA/RNA non-specific endonuclease/pyrophosphatase/phosphodiesterase" evidence="24">
    <location>
        <begin position="422"/>
        <end position="633"/>
    </location>
</feature>
<keyword evidence="16" id="KW-1015">Disulfide bond</keyword>
<dbReference type="Pfam" id="PF08542">
    <property type="entry name" value="Rep_fac_C"/>
    <property type="match status" value="1"/>
</dbReference>
<keyword evidence="10" id="KW-0255">Endonuclease</keyword>
<accession>A0AAF3F0H1</accession>
<dbReference type="InterPro" id="IPR003593">
    <property type="entry name" value="AAA+_ATPase"/>
</dbReference>
<dbReference type="GO" id="GO:0005743">
    <property type="term" value="C:mitochondrial inner membrane"/>
    <property type="evidence" value="ECO:0007669"/>
    <property type="project" value="TreeGrafter"/>
</dbReference>
<feature type="domain" description="AAA+ ATPase" evidence="22">
    <location>
        <begin position="42"/>
        <end position="174"/>
    </location>
</feature>
<dbReference type="Gene3D" id="1.10.8.60">
    <property type="match status" value="1"/>
</dbReference>
<evidence type="ECO:0000256" key="18">
    <source>
        <dbReference type="ARBA" id="ARBA00068872"/>
    </source>
</evidence>
<keyword evidence="8 21" id="KW-0479">Metal-binding</keyword>
<keyword evidence="9" id="KW-0547">Nucleotide-binding</keyword>
<dbReference type="Gene3D" id="3.40.570.10">
    <property type="entry name" value="Extracellular Endonuclease, subunit A"/>
    <property type="match status" value="1"/>
</dbReference>
<evidence type="ECO:0000256" key="9">
    <source>
        <dbReference type="ARBA" id="ARBA00022741"/>
    </source>
</evidence>
<evidence type="ECO:0000256" key="4">
    <source>
        <dbReference type="ARBA" id="ARBA00005378"/>
    </source>
</evidence>
<keyword evidence="15" id="KW-0496">Mitochondrion</keyword>
<dbReference type="SUPFAM" id="SSF48019">
    <property type="entry name" value="post-AAA+ oligomerization domain-like"/>
    <property type="match status" value="1"/>
</dbReference>
<dbReference type="InterPro" id="IPR040255">
    <property type="entry name" value="Non-specific_endonuclease"/>
</dbReference>
<evidence type="ECO:0000256" key="8">
    <source>
        <dbReference type="ARBA" id="ARBA00022723"/>
    </source>
</evidence>
<dbReference type="GO" id="GO:0005524">
    <property type="term" value="F:ATP binding"/>
    <property type="evidence" value="ECO:0007669"/>
    <property type="project" value="UniProtKB-KW"/>
</dbReference>
<dbReference type="FunFam" id="3.40.570.10:FF:000002">
    <property type="entry name" value="Endonuclease G, mitochondrial"/>
    <property type="match status" value="1"/>
</dbReference>
<evidence type="ECO:0000256" key="1">
    <source>
        <dbReference type="ARBA" id="ARBA00001946"/>
    </source>
</evidence>
<evidence type="ECO:0000259" key="24">
    <source>
        <dbReference type="SMART" id="SM00892"/>
    </source>
</evidence>
<evidence type="ECO:0000256" key="3">
    <source>
        <dbReference type="ARBA" id="ARBA00004173"/>
    </source>
</evidence>
<dbReference type="FunFam" id="1.20.272.10:FF:000004">
    <property type="entry name" value="Replication factor C subunit 5"/>
    <property type="match status" value="1"/>
</dbReference>
<evidence type="ECO:0000256" key="13">
    <source>
        <dbReference type="ARBA" id="ARBA00022842"/>
    </source>
</evidence>
<dbReference type="Gene3D" id="3.40.50.300">
    <property type="entry name" value="P-loop containing nucleotide triphosphate hydrolases"/>
    <property type="match status" value="1"/>
</dbReference>
<evidence type="ECO:0000256" key="15">
    <source>
        <dbReference type="ARBA" id="ARBA00023128"/>
    </source>
</evidence>
<dbReference type="InterPro" id="IPR044925">
    <property type="entry name" value="His-Me_finger_sf"/>
</dbReference>
<reference evidence="26" key="1">
    <citation type="submission" date="2024-02" db="UniProtKB">
        <authorList>
            <consortium name="WormBaseParasite"/>
        </authorList>
    </citation>
    <scope>IDENTIFICATION</scope>
</reference>
<keyword evidence="11" id="KW-0378">Hydrolase</keyword>
<dbReference type="CDD" id="cd00091">
    <property type="entry name" value="NUC"/>
    <property type="match status" value="1"/>
</dbReference>
<proteinExistence type="inferred from homology"/>
<evidence type="ECO:0000256" key="16">
    <source>
        <dbReference type="ARBA" id="ARBA00023157"/>
    </source>
</evidence>
<dbReference type="InterPro" id="IPR044929">
    <property type="entry name" value="DNA/RNA_non-sp_Endonuclease_sf"/>
</dbReference>
<evidence type="ECO:0000256" key="10">
    <source>
        <dbReference type="ARBA" id="ARBA00022759"/>
    </source>
</evidence>
<dbReference type="AlphaFoldDB" id="A0AAF3F0H1"/>
<evidence type="ECO:0000259" key="22">
    <source>
        <dbReference type="SMART" id="SM00382"/>
    </source>
</evidence>
<evidence type="ECO:0000256" key="20">
    <source>
        <dbReference type="PIRSR" id="PIRSR640255-1"/>
    </source>
</evidence>
<dbReference type="SMART" id="SM00382">
    <property type="entry name" value="AAA"/>
    <property type="match status" value="1"/>
</dbReference>
<keyword evidence="25" id="KW-1185">Reference proteome</keyword>
<dbReference type="InterPro" id="IPR027417">
    <property type="entry name" value="P-loop_NTPase"/>
</dbReference>
<sequence length="646" mass="72798">MEGELVRKNMPWVEKYRPSKLDEVVSHEEIIKTVNNFIASNRIPHMLFYGPPGTGKTSTIHAIARTIYSEKEIRSMILELNASDDRGIDVVRDDIIMFAQARGLHAPSDSSRFKLVILDEADAMTKDAQNALKRVIEKYTKNVRFCIICNYLSSIIPAIQSRCTRFRFAPLSTEQIKPRLEHVIQSEHINITDPGREALLMLCEGDMRRVLNVLQSTTMAFQEVNEDTVYRCVGQPTPAHIEGILRVLLNDTMQNAYKKLQQECVELGFALSDIVTRLHDLVFKLDVPSQVHCLLLTALADTERRLSEGGSDKVQLSGLCAAFVQARHLIGLHADEQKDDMWRRISGVSTIAVGSFLVGTQLGNENTLRIFRTGIAATALQPMPVNLDVPIGSGDKIGSSIAPSRASQIMQYGYPGFDNVRTFEDFVLSYDRKTRTAHWVCEHLSPDRMVYDPSVDRSKCDFRPDTSVHDYFRSKNEDYKGSGYDRGHLAAAGNHRRTQNSVDQTFLLSNMSPQVGRGFNRDKWNDLEKHVRHLAKKATNVYVMTGPLYLPRKETDGNLYVKYKVIGNNHVAVPTHFFKVALVESSPGVFELEAYILPNEPIPNTVPLASFFVPLEMIERGAGFLIFDKLPKASIKKVNGKKPGFW</sequence>
<keyword evidence="17" id="KW-0539">Nucleus</keyword>
<protein>
    <recommendedName>
        <fullName evidence="18">Endonuclease G, mitochondrial</fullName>
    </recommendedName>
    <alternativeName>
        <fullName evidence="19">Activator 1 subunit 5</fullName>
    </alternativeName>
</protein>
<dbReference type="FunFam" id="3.40.50.300:FF:000129">
    <property type="entry name" value="Replication factor C subunit 5"/>
    <property type="match status" value="1"/>
</dbReference>
<dbReference type="Pfam" id="PF00004">
    <property type="entry name" value="AAA"/>
    <property type="match status" value="1"/>
</dbReference>
<evidence type="ECO:0000256" key="14">
    <source>
        <dbReference type="ARBA" id="ARBA00022946"/>
    </source>
</evidence>
<name>A0AAF3F0H1_9BILA</name>
<dbReference type="GO" id="GO:0003677">
    <property type="term" value="F:DNA binding"/>
    <property type="evidence" value="ECO:0007669"/>
    <property type="project" value="InterPro"/>
</dbReference>
<feature type="domain" description="ENPP1-3/EXOG-like endonuclease/phosphodiesterase" evidence="23">
    <location>
        <begin position="423"/>
        <end position="633"/>
    </location>
</feature>
<comment type="cofactor">
    <cofactor evidence="1">
        <name>Mg(2+)</name>
        <dbReference type="ChEBI" id="CHEBI:18420"/>
    </cofactor>
</comment>
<dbReference type="Pfam" id="PF01223">
    <property type="entry name" value="Endonuclease_NS"/>
    <property type="match status" value="1"/>
</dbReference>
<keyword evidence="6" id="KW-0235">DNA replication</keyword>
<dbReference type="NCBIfam" id="NF001679">
    <property type="entry name" value="PRK00440.1"/>
    <property type="match status" value="1"/>
</dbReference>
<keyword evidence="7" id="KW-0540">Nuclease</keyword>
<comment type="similarity">
    <text evidence="5">Belongs to the DNA/RNA non-specific endonuclease family.</text>
</comment>
<dbReference type="WBParaSite" id="MBELARI_LOCUS19979">
    <property type="protein sequence ID" value="MBELARI_LOCUS19979"/>
    <property type="gene ID" value="MBELARI_LOCUS19979"/>
</dbReference>
<dbReference type="PANTHER" id="PTHR13966">
    <property type="entry name" value="ENDONUCLEASE RELATED"/>
    <property type="match status" value="1"/>
</dbReference>
<dbReference type="InterPro" id="IPR003959">
    <property type="entry name" value="ATPase_AAA_core"/>
</dbReference>
<evidence type="ECO:0000256" key="2">
    <source>
        <dbReference type="ARBA" id="ARBA00004123"/>
    </source>
</evidence>
<dbReference type="SMART" id="SM00477">
    <property type="entry name" value="NUC"/>
    <property type="match status" value="1"/>
</dbReference>
<evidence type="ECO:0000256" key="12">
    <source>
        <dbReference type="ARBA" id="ARBA00022840"/>
    </source>
</evidence>
<dbReference type="GO" id="GO:0005634">
    <property type="term" value="C:nucleus"/>
    <property type="evidence" value="ECO:0007669"/>
    <property type="project" value="UniProtKB-SubCell"/>
</dbReference>
<evidence type="ECO:0000259" key="23">
    <source>
        <dbReference type="SMART" id="SM00477"/>
    </source>
</evidence>
<evidence type="ECO:0000256" key="19">
    <source>
        <dbReference type="ARBA" id="ARBA00080380"/>
    </source>
</evidence>
<dbReference type="GO" id="GO:0004521">
    <property type="term" value="F:RNA endonuclease activity"/>
    <property type="evidence" value="ECO:0007669"/>
    <property type="project" value="TreeGrafter"/>
</dbReference>
<dbReference type="PANTHER" id="PTHR13966:SF5">
    <property type="entry name" value="ENDONUCLEASE G, MITOCHONDRIAL"/>
    <property type="match status" value="1"/>
</dbReference>
<dbReference type="FunFam" id="1.10.8.60:FF:000028">
    <property type="entry name" value="Replication factor C subunit 5"/>
    <property type="match status" value="1"/>
</dbReference>
<evidence type="ECO:0000256" key="21">
    <source>
        <dbReference type="PIRSR" id="PIRSR640255-2"/>
    </source>
</evidence>
<dbReference type="InterPro" id="IPR047854">
    <property type="entry name" value="RFC_lid"/>
</dbReference>
<dbReference type="InterPro" id="IPR001604">
    <property type="entry name" value="Endo_G_ENPP1-like_dom"/>
</dbReference>